<dbReference type="Proteomes" id="UP000295509">
    <property type="component" value="Unassembled WGS sequence"/>
</dbReference>
<evidence type="ECO:0000313" key="2">
    <source>
        <dbReference type="EMBL" id="TDY37385.1"/>
    </source>
</evidence>
<keyword evidence="1" id="KW-1133">Transmembrane helix</keyword>
<dbReference type="EMBL" id="SORE01000038">
    <property type="protein sequence ID" value="TDY37385.1"/>
    <property type="molecule type" value="Genomic_DNA"/>
</dbReference>
<keyword evidence="1" id="KW-0812">Transmembrane</keyword>
<dbReference type="RefSeq" id="WP_134197129.1">
    <property type="nucleotide sequence ID" value="NZ_JBHLUW010000020.1"/>
</dbReference>
<keyword evidence="3" id="KW-1185">Reference proteome</keyword>
<name>A0A4R8L507_9BURK</name>
<sequence>MLSAWSSVSSVRFTGVGTPSVFLAGSAFASVLSGSTAGGLYGLGVTSVLAALATFFARDVPTRRTPGRDANGAPRSVG</sequence>
<proteinExistence type="predicted"/>
<protein>
    <submittedName>
        <fullName evidence="2">Uncharacterized protein</fullName>
    </submittedName>
</protein>
<dbReference type="AlphaFoldDB" id="A0A4R8L507"/>
<feature type="transmembrane region" description="Helical" evidence="1">
    <location>
        <begin position="39"/>
        <end position="57"/>
    </location>
</feature>
<organism evidence="2 3">
    <name type="scientific">Paraburkholderia rhizosphaerae</name>
    <dbReference type="NCBI Taxonomy" id="480658"/>
    <lineage>
        <taxon>Bacteria</taxon>
        <taxon>Pseudomonadati</taxon>
        <taxon>Pseudomonadota</taxon>
        <taxon>Betaproteobacteria</taxon>
        <taxon>Burkholderiales</taxon>
        <taxon>Burkholderiaceae</taxon>
        <taxon>Paraburkholderia</taxon>
    </lineage>
</organism>
<reference evidence="2 3" key="1">
    <citation type="submission" date="2019-03" db="EMBL/GenBank/DDBJ databases">
        <title>Genomic Encyclopedia of Type Strains, Phase III (KMG-III): the genomes of soil and plant-associated and newly described type strains.</title>
        <authorList>
            <person name="Whitman W."/>
        </authorList>
    </citation>
    <scope>NUCLEOTIDE SEQUENCE [LARGE SCALE GENOMIC DNA]</scope>
    <source>
        <strain evidence="2 3">LMG 29544</strain>
    </source>
</reference>
<keyword evidence="1" id="KW-0472">Membrane</keyword>
<evidence type="ECO:0000313" key="3">
    <source>
        <dbReference type="Proteomes" id="UP000295509"/>
    </source>
</evidence>
<gene>
    <name evidence="2" type="ORF">BX592_13828</name>
</gene>
<accession>A0A4R8L507</accession>
<comment type="caution">
    <text evidence="2">The sequence shown here is derived from an EMBL/GenBank/DDBJ whole genome shotgun (WGS) entry which is preliminary data.</text>
</comment>
<evidence type="ECO:0000256" key="1">
    <source>
        <dbReference type="SAM" id="Phobius"/>
    </source>
</evidence>